<dbReference type="GO" id="GO:0046872">
    <property type="term" value="F:metal ion binding"/>
    <property type="evidence" value="ECO:0007669"/>
    <property type="project" value="InterPro"/>
</dbReference>
<dbReference type="AlphaFoldDB" id="A0A937FBY1"/>
<sequence length="69" mass="7508">METMKFKTNINCGACLKRVTPSLDGTNGIKHWEVDLDNPDKILTVDSEGASADDITNAIKKVGFEIEPA</sequence>
<dbReference type="Pfam" id="PF00403">
    <property type="entry name" value="HMA"/>
    <property type="match status" value="1"/>
</dbReference>
<proteinExistence type="predicted"/>
<comment type="caution">
    <text evidence="2">The sequence shown here is derived from an EMBL/GenBank/DDBJ whole genome shotgun (WGS) entry which is preliminary data.</text>
</comment>
<dbReference type="EMBL" id="JAESIY010000008">
    <property type="protein sequence ID" value="MBL3657648.1"/>
    <property type="molecule type" value="Genomic_DNA"/>
</dbReference>
<keyword evidence="3" id="KW-1185">Reference proteome</keyword>
<dbReference type="Proteomes" id="UP000659388">
    <property type="component" value="Unassembled WGS sequence"/>
</dbReference>
<dbReference type="Gene3D" id="3.30.70.100">
    <property type="match status" value="1"/>
</dbReference>
<dbReference type="CDD" id="cd00371">
    <property type="entry name" value="HMA"/>
    <property type="match status" value="1"/>
</dbReference>
<dbReference type="PROSITE" id="PS50846">
    <property type="entry name" value="HMA_2"/>
    <property type="match status" value="1"/>
</dbReference>
<evidence type="ECO:0000259" key="1">
    <source>
        <dbReference type="PROSITE" id="PS50846"/>
    </source>
</evidence>
<reference evidence="2" key="1">
    <citation type="submission" date="2021-01" db="EMBL/GenBank/DDBJ databases">
        <title>Fulvivirga kasyanovii gen. nov., sp nov., a novel member of the phylum Bacteroidetes isolated from seawater in a mussel farm.</title>
        <authorList>
            <person name="Zhao L.-H."/>
            <person name="Wang Z.-J."/>
        </authorList>
    </citation>
    <scope>NUCLEOTIDE SEQUENCE</scope>
    <source>
        <strain evidence="2">2943</strain>
    </source>
</reference>
<evidence type="ECO:0000313" key="3">
    <source>
        <dbReference type="Proteomes" id="UP000659388"/>
    </source>
</evidence>
<gene>
    <name evidence="2" type="ORF">JL102_15975</name>
</gene>
<name>A0A937FBY1_9BACT</name>
<feature type="domain" description="HMA" evidence="1">
    <location>
        <begin position="1"/>
        <end position="67"/>
    </location>
</feature>
<dbReference type="SUPFAM" id="SSF55008">
    <property type="entry name" value="HMA, heavy metal-associated domain"/>
    <property type="match status" value="1"/>
</dbReference>
<protein>
    <submittedName>
        <fullName evidence="2">Heavy-metal-associated domain-containing protein</fullName>
    </submittedName>
</protein>
<dbReference type="InterPro" id="IPR036163">
    <property type="entry name" value="HMA_dom_sf"/>
</dbReference>
<dbReference type="RefSeq" id="WP_202245429.1">
    <property type="nucleotide sequence ID" value="NZ_JAESIY010000008.1"/>
</dbReference>
<evidence type="ECO:0000313" key="2">
    <source>
        <dbReference type="EMBL" id="MBL3657648.1"/>
    </source>
</evidence>
<dbReference type="InterPro" id="IPR006121">
    <property type="entry name" value="HMA_dom"/>
</dbReference>
<organism evidence="2 3">
    <name type="scientific">Fulvivirga sediminis</name>
    <dbReference type="NCBI Taxonomy" id="2803949"/>
    <lineage>
        <taxon>Bacteria</taxon>
        <taxon>Pseudomonadati</taxon>
        <taxon>Bacteroidota</taxon>
        <taxon>Cytophagia</taxon>
        <taxon>Cytophagales</taxon>
        <taxon>Fulvivirgaceae</taxon>
        <taxon>Fulvivirga</taxon>
    </lineage>
</organism>
<accession>A0A937FBY1</accession>